<proteinExistence type="inferred from homology"/>
<dbReference type="Gene3D" id="3.20.20.70">
    <property type="entry name" value="Aldolase class I"/>
    <property type="match status" value="1"/>
</dbReference>
<dbReference type="InterPro" id="IPR037396">
    <property type="entry name" value="FMN_HAD"/>
</dbReference>
<dbReference type="CDD" id="cd02809">
    <property type="entry name" value="alpha_hydroxyacid_oxid_FMN"/>
    <property type="match status" value="1"/>
</dbReference>
<dbReference type="PROSITE" id="PS00557">
    <property type="entry name" value="FMN_HYDROXY_ACID_DH_1"/>
    <property type="match status" value="1"/>
</dbReference>
<protein>
    <submittedName>
        <fullName evidence="8">Alpha-hydroxy-acid oxidizing protein</fullName>
    </submittedName>
</protein>
<dbReference type="PANTHER" id="PTHR10578">
    <property type="entry name" value="S -2-HYDROXY-ACID OXIDASE-RELATED"/>
    <property type="match status" value="1"/>
</dbReference>
<sequence>MSGDLRRHASPQKNSWGAGAGTSPEARLRQRLPTLDDIERRTRRRIPRFAFDFLEGGTGGDLNTKRNRQALDAVELVPRYGAPGPVHTEVELLGVQCAAPIGISPVGVDGIVWPGATKILAAAAAKARIPYMAGTLATATIEEVAGLAGPYAWFQLYGLPANDHSVTFDLIKRAGSAGVHVLAATLDAPVRSKRPRDLRNGLVVPFRPTLKTIFDVASSLPWLLALLKEGTPAFRNMEQYVDKPPTQAGTAGFVQSQIKGTFSWDTVKRMRDAWPGALVVKGVMHPADAEQAIAVGVDGILVSNHGGRQLDAAPAAIDVLPAIAGCVGTRATILFDSGIRSGLDVARAIALGAHGTLAGRAFLLGLGALGESGATYVAELLKEELETAMGQLGAPSVDMLSRLTRRHRDAFDFT</sequence>
<comment type="caution">
    <text evidence="8">The sequence shown here is derived from an EMBL/GenBank/DDBJ whole genome shotgun (WGS) entry which is preliminary data.</text>
</comment>
<gene>
    <name evidence="8" type="ORF">EAS62_02255</name>
</gene>
<dbReference type="PIRSF" id="PIRSF000138">
    <property type="entry name" value="Al-hdrx_acd_dh"/>
    <property type="match status" value="1"/>
</dbReference>
<dbReference type="PROSITE" id="PS51349">
    <property type="entry name" value="FMN_HYDROXY_ACID_DH_2"/>
    <property type="match status" value="1"/>
</dbReference>
<evidence type="ECO:0000313" key="9">
    <source>
        <dbReference type="Proteomes" id="UP000289946"/>
    </source>
</evidence>
<dbReference type="EMBL" id="RDRA01000001">
    <property type="protein sequence ID" value="RXH00071.1"/>
    <property type="molecule type" value="Genomic_DNA"/>
</dbReference>
<comment type="similarity">
    <text evidence="5">Belongs to the FMN-dependent alpha-hydroxy acid dehydrogenase family.</text>
</comment>
<organism evidence="8 9">
    <name type="scientific">Bradyrhizobium zhanjiangense</name>
    <dbReference type="NCBI Taxonomy" id="1325107"/>
    <lineage>
        <taxon>Bacteria</taxon>
        <taxon>Pseudomonadati</taxon>
        <taxon>Pseudomonadota</taxon>
        <taxon>Alphaproteobacteria</taxon>
        <taxon>Hyphomicrobiales</taxon>
        <taxon>Nitrobacteraceae</taxon>
        <taxon>Bradyrhizobium</taxon>
    </lineage>
</organism>
<reference evidence="8 9" key="1">
    <citation type="submission" date="2018-10" db="EMBL/GenBank/DDBJ databases">
        <title>Bradyrhizobium sp. nov., isolated from effective nodules of peanut in China.</title>
        <authorList>
            <person name="Li Y."/>
        </authorList>
    </citation>
    <scope>NUCLEOTIDE SEQUENCE [LARGE SCALE GENOMIC DNA]</scope>
    <source>
        <strain evidence="8 9">CCBAU 51781</strain>
    </source>
</reference>
<evidence type="ECO:0000256" key="4">
    <source>
        <dbReference type="ARBA" id="ARBA00023002"/>
    </source>
</evidence>
<evidence type="ECO:0000256" key="3">
    <source>
        <dbReference type="ARBA" id="ARBA00022643"/>
    </source>
</evidence>
<dbReference type="InterPro" id="IPR012133">
    <property type="entry name" value="Alpha-hydoxy_acid_DH_FMN"/>
</dbReference>
<dbReference type="Pfam" id="PF01070">
    <property type="entry name" value="FMN_dh"/>
    <property type="match status" value="1"/>
</dbReference>
<evidence type="ECO:0000313" key="8">
    <source>
        <dbReference type="EMBL" id="RXH00071.1"/>
    </source>
</evidence>
<accession>A0ABY0DTT9</accession>
<keyword evidence="2" id="KW-0285">Flavoprotein</keyword>
<dbReference type="InterPro" id="IPR008259">
    <property type="entry name" value="FMN_hydac_DH_AS"/>
</dbReference>
<dbReference type="InterPro" id="IPR013785">
    <property type="entry name" value="Aldolase_TIM"/>
</dbReference>
<dbReference type="InterPro" id="IPR000262">
    <property type="entry name" value="FMN-dep_DH"/>
</dbReference>
<dbReference type="RefSeq" id="WP_128937984.1">
    <property type="nucleotide sequence ID" value="NZ_RDRA01000001.1"/>
</dbReference>
<dbReference type="Proteomes" id="UP000289946">
    <property type="component" value="Unassembled WGS sequence"/>
</dbReference>
<evidence type="ECO:0000256" key="5">
    <source>
        <dbReference type="ARBA" id="ARBA00024042"/>
    </source>
</evidence>
<dbReference type="PANTHER" id="PTHR10578:SF107">
    <property type="entry name" value="2-HYDROXYACID OXIDASE 1"/>
    <property type="match status" value="1"/>
</dbReference>
<evidence type="ECO:0000259" key="7">
    <source>
        <dbReference type="PROSITE" id="PS51349"/>
    </source>
</evidence>
<keyword evidence="9" id="KW-1185">Reference proteome</keyword>
<evidence type="ECO:0000256" key="2">
    <source>
        <dbReference type="ARBA" id="ARBA00022630"/>
    </source>
</evidence>
<evidence type="ECO:0000256" key="1">
    <source>
        <dbReference type="ARBA" id="ARBA00001917"/>
    </source>
</evidence>
<feature type="region of interest" description="Disordered" evidence="6">
    <location>
        <begin position="1"/>
        <end position="36"/>
    </location>
</feature>
<dbReference type="SUPFAM" id="SSF51395">
    <property type="entry name" value="FMN-linked oxidoreductases"/>
    <property type="match status" value="1"/>
</dbReference>
<comment type="cofactor">
    <cofactor evidence="1">
        <name>FMN</name>
        <dbReference type="ChEBI" id="CHEBI:58210"/>
    </cofactor>
</comment>
<name>A0ABY0DTT9_9BRAD</name>
<evidence type="ECO:0000256" key="6">
    <source>
        <dbReference type="SAM" id="MobiDB-lite"/>
    </source>
</evidence>
<keyword evidence="3" id="KW-0288">FMN</keyword>
<feature type="domain" description="FMN hydroxy acid dehydrogenase" evidence="7">
    <location>
        <begin position="27"/>
        <end position="410"/>
    </location>
</feature>
<keyword evidence="4" id="KW-0560">Oxidoreductase</keyword>